<dbReference type="Proteomes" id="UP000006377">
    <property type="component" value="Chromosome"/>
</dbReference>
<dbReference type="eggNOG" id="COG2020">
    <property type="taxonomic scope" value="Bacteria"/>
</dbReference>
<dbReference type="Pfam" id="PF04191">
    <property type="entry name" value="PEMT"/>
    <property type="match status" value="1"/>
</dbReference>
<dbReference type="GO" id="GO:0008168">
    <property type="term" value="F:methyltransferase activity"/>
    <property type="evidence" value="ECO:0007669"/>
    <property type="project" value="UniProtKB-KW"/>
</dbReference>
<evidence type="ECO:0000256" key="5">
    <source>
        <dbReference type="SAM" id="Phobius"/>
    </source>
</evidence>
<dbReference type="AlphaFoldDB" id="A7HZ29"/>
<dbReference type="PANTHER" id="PTHR12714:SF9">
    <property type="entry name" value="PROTEIN-S-ISOPRENYLCYSTEINE O-METHYLTRANSFERASE"/>
    <property type="match status" value="1"/>
</dbReference>
<feature type="transmembrane region" description="Helical" evidence="5">
    <location>
        <begin position="86"/>
        <end position="115"/>
    </location>
</feature>
<evidence type="ECO:0000256" key="3">
    <source>
        <dbReference type="ARBA" id="ARBA00022989"/>
    </source>
</evidence>
<reference evidence="6 7" key="1">
    <citation type="journal article" date="2011" name="Stand. Genomic Sci.">
        <title>Complete genome sequence of Parvibaculum lavamentivorans type strain (DS-1(T)).</title>
        <authorList>
            <person name="Schleheck D."/>
            <person name="Weiss M."/>
            <person name="Pitluck S."/>
            <person name="Bruce D."/>
            <person name="Land M.L."/>
            <person name="Han S."/>
            <person name="Saunders E."/>
            <person name="Tapia R."/>
            <person name="Detter C."/>
            <person name="Brettin T."/>
            <person name="Han J."/>
            <person name="Woyke T."/>
            <person name="Goodwin L."/>
            <person name="Pennacchio L."/>
            <person name="Nolan M."/>
            <person name="Cook A.M."/>
            <person name="Kjelleberg S."/>
            <person name="Thomas T."/>
        </authorList>
    </citation>
    <scope>NUCLEOTIDE SEQUENCE [LARGE SCALE GENOMIC DNA]</scope>
    <source>
        <strain evidence="7">DS-1 / DSM 13023 / NCIMB 13966</strain>
    </source>
</reference>
<dbReference type="RefSeq" id="WP_012112422.1">
    <property type="nucleotide sequence ID" value="NC_009719.1"/>
</dbReference>
<dbReference type="OrthoDB" id="9811969at2"/>
<dbReference type="STRING" id="402881.Plav_3564"/>
<organism evidence="6 7">
    <name type="scientific">Parvibaculum lavamentivorans (strain DS-1 / DSM 13023 / NCIMB 13966)</name>
    <dbReference type="NCBI Taxonomy" id="402881"/>
    <lineage>
        <taxon>Bacteria</taxon>
        <taxon>Pseudomonadati</taxon>
        <taxon>Pseudomonadota</taxon>
        <taxon>Alphaproteobacteria</taxon>
        <taxon>Hyphomicrobiales</taxon>
        <taxon>Parvibaculaceae</taxon>
        <taxon>Parvibaculum</taxon>
    </lineage>
</organism>
<keyword evidence="6" id="KW-0489">Methyltransferase</keyword>
<evidence type="ECO:0000313" key="6">
    <source>
        <dbReference type="EMBL" id="ABS65162.1"/>
    </source>
</evidence>
<dbReference type="InterPro" id="IPR007318">
    <property type="entry name" value="Phopholipid_MeTrfase"/>
</dbReference>
<comment type="subcellular location">
    <subcellularLocation>
        <location evidence="1">Endomembrane system</location>
        <topology evidence="1">Multi-pass membrane protein</topology>
    </subcellularLocation>
</comment>
<keyword evidence="3 5" id="KW-1133">Transmembrane helix</keyword>
<name>A7HZ29_PARL1</name>
<evidence type="ECO:0000256" key="1">
    <source>
        <dbReference type="ARBA" id="ARBA00004127"/>
    </source>
</evidence>
<keyword evidence="2 5" id="KW-0812">Transmembrane</keyword>
<evidence type="ECO:0000256" key="4">
    <source>
        <dbReference type="ARBA" id="ARBA00023136"/>
    </source>
</evidence>
<proteinExistence type="predicted"/>
<dbReference type="Gene3D" id="1.20.120.1630">
    <property type="match status" value="1"/>
</dbReference>
<dbReference type="GO" id="GO:0012505">
    <property type="term" value="C:endomembrane system"/>
    <property type="evidence" value="ECO:0007669"/>
    <property type="project" value="UniProtKB-SubCell"/>
</dbReference>
<dbReference type="KEGG" id="pla:Plav_3564"/>
<evidence type="ECO:0000313" key="7">
    <source>
        <dbReference type="Proteomes" id="UP000006377"/>
    </source>
</evidence>
<accession>A7HZ29</accession>
<keyword evidence="7" id="KW-1185">Reference proteome</keyword>
<keyword evidence="6" id="KW-0808">Transferase</keyword>
<sequence>MQKLLPPHLFLIALVSMIALHVAQPEPRWAGDTQLLAGLAFAAVFLALAFIGAAQFRRHRTNIHTFRKPDTLVTSGLFRWTRNPMYLGFAGALAGAAIAMNCVSGLVITLLYVLIADRWYIRFEERTMAETFGPAYAEYRAKTRRWI</sequence>
<feature type="transmembrane region" description="Helical" evidence="5">
    <location>
        <begin position="35"/>
        <end position="54"/>
    </location>
</feature>
<dbReference type="GO" id="GO:0032259">
    <property type="term" value="P:methylation"/>
    <property type="evidence" value="ECO:0007669"/>
    <property type="project" value="UniProtKB-KW"/>
</dbReference>
<dbReference type="HOGENOM" id="CLU_065200_4_0_5"/>
<dbReference type="EMBL" id="CP000774">
    <property type="protein sequence ID" value="ABS65162.1"/>
    <property type="molecule type" value="Genomic_DNA"/>
</dbReference>
<evidence type="ECO:0000256" key="2">
    <source>
        <dbReference type="ARBA" id="ARBA00022692"/>
    </source>
</evidence>
<protein>
    <submittedName>
        <fullName evidence="6">Isoprenylcysteine carboxyl methyltransferase</fullName>
    </submittedName>
</protein>
<gene>
    <name evidence="6" type="ordered locus">Plav_3564</name>
</gene>
<dbReference type="PANTHER" id="PTHR12714">
    <property type="entry name" value="PROTEIN-S ISOPRENYLCYSTEINE O-METHYLTRANSFERASE"/>
    <property type="match status" value="1"/>
</dbReference>
<keyword evidence="4 5" id="KW-0472">Membrane</keyword>